<sequence length="44" mass="4821">VFDKSKDIGSRAGIEAINSVHISVTIILKEFGAVFFSTYDYAPL</sequence>
<proteinExistence type="predicted"/>
<dbReference type="EMBL" id="UINC01145547">
    <property type="protein sequence ID" value="SVD35747.1"/>
    <property type="molecule type" value="Genomic_DNA"/>
</dbReference>
<accession>A0A382UNT4</accession>
<dbReference type="AlphaFoldDB" id="A0A382UNT4"/>
<protein>
    <submittedName>
        <fullName evidence="1">Uncharacterized protein</fullName>
    </submittedName>
</protein>
<organism evidence="1">
    <name type="scientific">marine metagenome</name>
    <dbReference type="NCBI Taxonomy" id="408172"/>
    <lineage>
        <taxon>unclassified sequences</taxon>
        <taxon>metagenomes</taxon>
        <taxon>ecological metagenomes</taxon>
    </lineage>
</organism>
<reference evidence="1" key="1">
    <citation type="submission" date="2018-05" db="EMBL/GenBank/DDBJ databases">
        <authorList>
            <person name="Lanie J.A."/>
            <person name="Ng W.-L."/>
            <person name="Kazmierczak K.M."/>
            <person name="Andrzejewski T.M."/>
            <person name="Davidsen T.M."/>
            <person name="Wayne K.J."/>
            <person name="Tettelin H."/>
            <person name="Glass J.I."/>
            <person name="Rusch D."/>
            <person name="Podicherti R."/>
            <person name="Tsui H.-C.T."/>
            <person name="Winkler M.E."/>
        </authorList>
    </citation>
    <scope>NUCLEOTIDE SEQUENCE</scope>
</reference>
<feature type="non-terminal residue" evidence="1">
    <location>
        <position position="1"/>
    </location>
</feature>
<evidence type="ECO:0000313" key="1">
    <source>
        <dbReference type="EMBL" id="SVD35747.1"/>
    </source>
</evidence>
<gene>
    <name evidence="1" type="ORF">METZ01_LOCUS388601</name>
</gene>
<name>A0A382UNT4_9ZZZZ</name>